<dbReference type="AlphaFoldDB" id="A0A3S4ZVF5"/>
<gene>
    <name evidence="2" type="ORF">PXEA_LOCUS1589</name>
</gene>
<name>A0A3S4ZVF5_9PLAT</name>
<evidence type="ECO:0000313" key="3">
    <source>
        <dbReference type="Proteomes" id="UP000784294"/>
    </source>
</evidence>
<organism evidence="2 3">
    <name type="scientific">Protopolystoma xenopodis</name>
    <dbReference type="NCBI Taxonomy" id="117903"/>
    <lineage>
        <taxon>Eukaryota</taxon>
        <taxon>Metazoa</taxon>
        <taxon>Spiralia</taxon>
        <taxon>Lophotrochozoa</taxon>
        <taxon>Platyhelminthes</taxon>
        <taxon>Monogenea</taxon>
        <taxon>Polyopisthocotylea</taxon>
        <taxon>Polystomatidea</taxon>
        <taxon>Polystomatidae</taxon>
        <taxon>Protopolystoma</taxon>
    </lineage>
</organism>
<evidence type="ECO:0000313" key="2">
    <source>
        <dbReference type="EMBL" id="VEL08149.1"/>
    </source>
</evidence>
<reference evidence="2" key="1">
    <citation type="submission" date="2018-11" db="EMBL/GenBank/DDBJ databases">
        <authorList>
            <consortium name="Pathogen Informatics"/>
        </authorList>
    </citation>
    <scope>NUCLEOTIDE SEQUENCE</scope>
</reference>
<feature type="region of interest" description="Disordered" evidence="1">
    <location>
        <begin position="30"/>
        <end position="55"/>
    </location>
</feature>
<keyword evidence="3" id="KW-1185">Reference proteome</keyword>
<comment type="caution">
    <text evidence="2">The sequence shown here is derived from an EMBL/GenBank/DDBJ whole genome shotgun (WGS) entry which is preliminary data.</text>
</comment>
<proteinExistence type="predicted"/>
<evidence type="ECO:0000256" key="1">
    <source>
        <dbReference type="SAM" id="MobiDB-lite"/>
    </source>
</evidence>
<dbReference type="EMBL" id="CAAALY010003267">
    <property type="protein sequence ID" value="VEL08149.1"/>
    <property type="molecule type" value="Genomic_DNA"/>
</dbReference>
<protein>
    <submittedName>
        <fullName evidence="2">Uncharacterized protein</fullName>
    </submittedName>
</protein>
<accession>A0A3S4ZVF5</accession>
<sequence>MLINDRQTRRFRMIGYASYPLRLLIETGVSSSSVSPAGRNQSAETSQESKPNYSPVIEIGDVRQQRVSRDLQPENTNEVDLLWGI</sequence>
<dbReference type="Proteomes" id="UP000784294">
    <property type="component" value="Unassembled WGS sequence"/>
</dbReference>
<feature type="compositionally biased region" description="Polar residues" evidence="1">
    <location>
        <begin position="30"/>
        <end position="52"/>
    </location>
</feature>